<feature type="transmembrane region" description="Helical" evidence="1">
    <location>
        <begin position="130"/>
        <end position="153"/>
    </location>
</feature>
<accession>X1F9T0</accession>
<name>X1F9T0_9ZZZZ</name>
<protein>
    <submittedName>
        <fullName evidence="2">Uncharacterized protein</fullName>
    </submittedName>
</protein>
<feature type="transmembrane region" description="Helical" evidence="1">
    <location>
        <begin position="21"/>
        <end position="40"/>
    </location>
</feature>
<sequence length="161" mass="18033">KLPVIDERVRENVSKSIRNGFIFFAIATAFLMLPFSVRIIETPNTVHVLGGLFLSDGVVYLFSYLFYDRVKPKLDEGRLKMLKIFLLVAGISLGAFIISVFLHNAIYGLFIHFCGEDFWERTSIGDEPVFFIIALLSVVAFAVGLIGSLVMFIKGLFSKVS</sequence>
<dbReference type="EMBL" id="BART01034471">
    <property type="protein sequence ID" value="GAH17488.1"/>
    <property type="molecule type" value="Genomic_DNA"/>
</dbReference>
<proteinExistence type="predicted"/>
<feature type="transmembrane region" description="Helical" evidence="1">
    <location>
        <begin position="87"/>
        <end position="110"/>
    </location>
</feature>
<keyword evidence="1" id="KW-0472">Membrane</keyword>
<evidence type="ECO:0000313" key="2">
    <source>
        <dbReference type="EMBL" id="GAH17488.1"/>
    </source>
</evidence>
<feature type="transmembrane region" description="Helical" evidence="1">
    <location>
        <begin position="46"/>
        <end position="67"/>
    </location>
</feature>
<evidence type="ECO:0000256" key="1">
    <source>
        <dbReference type="SAM" id="Phobius"/>
    </source>
</evidence>
<feature type="non-terminal residue" evidence="2">
    <location>
        <position position="1"/>
    </location>
</feature>
<dbReference type="AlphaFoldDB" id="X1F9T0"/>
<organism evidence="2">
    <name type="scientific">marine sediment metagenome</name>
    <dbReference type="NCBI Taxonomy" id="412755"/>
    <lineage>
        <taxon>unclassified sequences</taxon>
        <taxon>metagenomes</taxon>
        <taxon>ecological metagenomes</taxon>
    </lineage>
</organism>
<gene>
    <name evidence="2" type="ORF">S01H4_58901</name>
</gene>
<comment type="caution">
    <text evidence="2">The sequence shown here is derived from an EMBL/GenBank/DDBJ whole genome shotgun (WGS) entry which is preliminary data.</text>
</comment>
<reference evidence="2" key="1">
    <citation type="journal article" date="2014" name="Front. Microbiol.">
        <title>High frequency of phylogenetically diverse reductive dehalogenase-homologous genes in deep subseafloor sedimentary metagenomes.</title>
        <authorList>
            <person name="Kawai M."/>
            <person name="Futagami T."/>
            <person name="Toyoda A."/>
            <person name="Takaki Y."/>
            <person name="Nishi S."/>
            <person name="Hori S."/>
            <person name="Arai W."/>
            <person name="Tsubouchi T."/>
            <person name="Morono Y."/>
            <person name="Uchiyama I."/>
            <person name="Ito T."/>
            <person name="Fujiyama A."/>
            <person name="Inagaki F."/>
            <person name="Takami H."/>
        </authorList>
    </citation>
    <scope>NUCLEOTIDE SEQUENCE</scope>
    <source>
        <strain evidence="2">Expedition CK06-06</strain>
    </source>
</reference>
<keyword evidence="1" id="KW-1133">Transmembrane helix</keyword>
<keyword evidence="1" id="KW-0812">Transmembrane</keyword>